<dbReference type="InterPro" id="IPR001789">
    <property type="entry name" value="Sig_transdc_resp-reg_receiver"/>
</dbReference>
<dbReference type="AlphaFoldDB" id="A0A9W6C3E6"/>
<reference evidence="6 7" key="1">
    <citation type="journal article" date="2023" name="Commun. Biol.">
        <title>Reorganization of the ancestral sex-determining regions during the evolution of trioecy in Pleodorina starrii.</title>
        <authorList>
            <person name="Takahashi K."/>
            <person name="Suzuki S."/>
            <person name="Kawai-Toyooka H."/>
            <person name="Yamamoto K."/>
            <person name="Hamaji T."/>
            <person name="Ootsuki R."/>
            <person name="Yamaguchi H."/>
            <person name="Kawachi M."/>
            <person name="Higashiyama T."/>
            <person name="Nozaki H."/>
        </authorList>
    </citation>
    <scope>NUCLEOTIDE SEQUENCE [LARGE SCALE GENOMIC DNA]</scope>
    <source>
        <strain evidence="6 7">NIES-4479</strain>
    </source>
</reference>
<dbReference type="CDD" id="cd17624">
    <property type="entry name" value="REC_OmpR_PmrA-like"/>
    <property type="match status" value="1"/>
</dbReference>
<dbReference type="Gene3D" id="1.10.10.10">
    <property type="entry name" value="Winged helix-like DNA-binding domain superfamily/Winged helix DNA-binding domain"/>
    <property type="match status" value="1"/>
</dbReference>
<dbReference type="Pfam" id="PF00072">
    <property type="entry name" value="Response_reg"/>
    <property type="match status" value="1"/>
</dbReference>
<dbReference type="Gene3D" id="3.40.50.2300">
    <property type="match status" value="1"/>
</dbReference>
<dbReference type="SMART" id="SM00862">
    <property type="entry name" value="Trans_reg_C"/>
    <property type="match status" value="1"/>
</dbReference>
<evidence type="ECO:0000256" key="1">
    <source>
        <dbReference type="ARBA" id="ARBA00023125"/>
    </source>
</evidence>
<dbReference type="InterPro" id="IPR036388">
    <property type="entry name" value="WH-like_DNA-bd_sf"/>
</dbReference>
<dbReference type="PANTHER" id="PTHR33408">
    <property type="entry name" value="TRANSPOSASE"/>
    <property type="match status" value="1"/>
</dbReference>
<dbReference type="InterPro" id="IPR047629">
    <property type="entry name" value="IS1182_transpos"/>
</dbReference>
<dbReference type="InterPro" id="IPR001867">
    <property type="entry name" value="OmpR/PhoB-type_DNA-bd"/>
</dbReference>
<dbReference type="SUPFAM" id="SSF52172">
    <property type="entry name" value="CheY-like"/>
    <property type="match status" value="1"/>
</dbReference>
<dbReference type="GO" id="GO:0000160">
    <property type="term" value="P:phosphorelay signal transduction system"/>
    <property type="evidence" value="ECO:0007669"/>
    <property type="project" value="InterPro"/>
</dbReference>
<keyword evidence="7" id="KW-1185">Reference proteome</keyword>
<evidence type="ECO:0000259" key="5">
    <source>
        <dbReference type="PROSITE" id="PS51755"/>
    </source>
</evidence>
<dbReference type="SMART" id="SM00448">
    <property type="entry name" value="REC"/>
    <property type="match status" value="1"/>
</dbReference>
<feature type="domain" description="Response regulatory" evidence="4">
    <location>
        <begin position="483"/>
        <end position="597"/>
    </location>
</feature>
<evidence type="ECO:0000313" key="7">
    <source>
        <dbReference type="Proteomes" id="UP001165080"/>
    </source>
</evidence>
<name>A0A9W6C3E6_9CHLO</name>
<evidence type="ECO:0000259" key="4">
    <source>
        <dbReference type="PROSITE" id="PS50110"/>
    </source>
</evidence>
<keyword evidence="2" id="KW-0597">Phosphoprotein</keyword>
<comment type="caution">
    <text evidence="6">The sequence shown here is derived from an EMBL/GenBank/DDBJ whole genome shotgun (WGS) entry which is preliminary data.</text>
</comment>
<dbReference type="CDD" id="cd00383">
    <property type="entry name" value="trans_reg_C"/>
    <property type="match status" value="1"/>
</dbReference>
<protein>
    <recommendedName>
        <fullName evidence="8">Transposase</fullName>
    </recommendedName>
</protein>
<dbReference type="Pfam" id="PF05598">
    <property type="entry name" value="DUF772"/>
    <property type="match status" value="1"/>
</dbReference>
<dbReference type="GO" id="GO:0004803">
    <property type="term" value="F:transposase activity"/>
    <property type="evidence" value="ECO:0007669"/>
    <property type="project" value="InterPro"/>
</dbReference>
<gene>
    <name evidence="6" type="primary">PLESTB004106</name>
    <name evidence="6" type="ORF">PLESTB_001965100</name>
</gene>
<dbReference type="GO" id="GO:0006355">
    <property type="term" value="P:regulation of DNA-templated transcription"/>
    <property type="evidence" value="ECO:0007669"/>
    <property type="project" value="InterPro"/>
</dbReference>
<evidence type="ECO:0000313" key="6">
    <source>
        <dbReference type="EMBL" id="GLC62959.1"/>
    </source>
</evidence>
<dbReference type="EMBL" id="BRXU01000079">
    <property type="protein sequence ID" value="GLC62959.1"/>
    <property type="molecule type" value="Genomic_DNA"/>
</dbReference>
<dbReference type="GO" id="GO:0003677">
    <property type="term" value="F:DNA binding"/>
    <property type="evidence" value="ECO:0007669"/>
    <property type="project" value="UniProtKB-UniRule"/>
</dbReference>
<evidence type="ECO:0000256" key="2">
    <source>
        <dbReference type="PROSITE-ProRule" id="PRU00169"/>
    </source>
</evidence>
<keyword evidence="1 3" id="KW-0238">DNA-binding</keyword>
<dbReference type="PROSITE" id="PS50110">
    <property type="entry name" value="RESPONSE_REGULATORY"/>
    <property type="match status" value="1"/>
</dbReference>
<dbReference type="PROSITE" id="PS51755">
    <property type="entry name" value="OMPR_PHOB"/>
    <property type="match status" value="1"/>
</dbReference>
<dbReference type="Gene3D" id="6.10.250.690">
    <property type="match status" value="1"/>
</dbReference>
<feature type="domain" description="OmpR/PhoB-type" evidence="5">
    <location>
        <begin position="605"/>
        <end position="698"/>
    </location>
</feature>
<dbReference type="Pfam" id="PF00486">
    <property type="entry name" value="Trans_reg_C"/>
    <property type="match status" value="1"/>
</dbReference>
<feature type="DNA-binding region" description="OmpR/PhoB-type" evidence="3">
    <location>
        <begin position="605"/>
        <end position="698"/>
    </location>
</feature>
<accession>A0A9W6C3E6</accession>
<evidence type="ECO:0000256" key="3">
    <source>
        <dbReference type="PROSITE-ProRule" id="PRU01091"/>
    </source>
</evidence>
<dbReference type="InterPro" id="IPR008490">
    <property type="entry name" value="Transposase_InsH_N"/>
</dbReference>
<evidence type="ECO:0008006" key="8">
    <source>
        <dbReference type="Google" id="ProtNLM"/>
    </source>
</evidence>
<dbReference type="GO" id="GO:0006313">
    <property type="term" value="P:DNA transposition"/>
    <property type="evidence" value="ECO:0007669"/>
    <property type="project" value="InterPro"/>
</dbReference>
<organism evidence="6 7">
    <name type="scientific">Pleodorina starrii</name>
    <dbReference type="NCBI Taxonomy" id="330485"/>
    <lineage>
        <taxon>Eukaryota</taxon>
        <taxon>Viridiplantae</taxon>
        <taxon>Chlorophyta</taxon>
        <taxon>core chlorophytes</taxon>
        <taxon>Chlorophyceae</taxon>
        <taxon>CS clade</taxon>
        <taxon>Chlamydomonadales</taxon>
        <taxon>Volvocaceae</taxon>
        <taxon>Pleodorina</taxon>
    </lineage>
</organism>
<dbReference type="PANTHER" id="PTHR33408:SF2">
    <property type="entry name" value="TRANSPOSASE DDE DOMAIN-CONTAINING PROTEIN"/>
    <property type="match status" value="1"/>
</dbReference>
<feature type="modified residue" description="4-aspartylphosphate" evidence="2">
    <location>
        <position position="532"/>
    </location>
</feature>
<proteinExistence type="predicted"/>
<dbReference type="NCBIfam" id="NF033551">
    <property type="entry name" value="transpos_IS1182"/>
    <property type="match status" value="1"/>
</dbReference>
<dbReference type="Pfam" id="PF01609">
    <property type="entry name" value="DDE_Tnp_1"/>
    <property type="match status" value="1"/>
</dbReference>
<dbReference type="Proteomes" id="UP001165080">
    <property type="component" value="Unassembled WGS sequence"/>
</dbReference>
<dbReference type="InterPro" id="IPR002559">
    <property type="entry name" value="Transposase_11"/>
</dbReference>
<dbReference type="InterPro" id="IPR011006">
    <property type="entry name" value="CheY-like_superfamily"/>
</dbReference>
<sequence>MSGFIEGTARGQTALFPDRLEDWIGEDHLVRVVDLFVDELDLPALGFARSAPARTGRPGYHPAVLLKLFIYGYLNRIPSSRRLEREAGRNVELMWLTGRLIPDHKTIADFRRDNGPGIRRSCAQFVELSRRIGVLKGACVAIDGSKFRAVNSRDRNFTKGKIASRIAHLEADVERYIAEMVRVDRQEEGEVRAEKVAHLAKRYGRVRQHIQHLQAMGRALADAPDGQISLTDPDARAMATSARNSGMVGYNVQTAVDTETHLIVAHEVTNQGHDRDLLVPMAKAAKDVLRRDEMHVLADKGYFSGRQILACHKAGITTTIPRPETSGNRLKGMYEKADFAYEANADIYRCPAGEALPYRYTTEEDGLELRRYWTSECGTCLMKSRCTTGKERRITRWAHEHLVEAARARLIGPTEPMTIRRGTVEHPFGTIKAWMGTSHFLTQRLRNVKTEIALNVLAYNIKRMVALIGVQGLMSALKGNRMRVLLIEDEADIADALVRYLRAQGHAVDHAPDLDTARAALEVAGFDAILLDLALPDGSGLVLLREQRHRGNRVPVIIATARDQITERIAGLDAGADDYVVKPYDLAEIEARLRANARRASGDPATESRLGGLRVDRAGARLFKGEAEIRLTSREWALFDALLSARGRVLSKQALEDRLYAFDDAIEGNAVEVYVSRLRGKLGADAIQTRRGLGYLIP</sequence>